<proteinExistence type="predicted"/>
<evidence type="ECO:0000313" key="3">
    <source>
        <dbReference type="EMBL" id="TFK29669.1"/>
    </source>
</evidence>
<keyword evidence="1" id="KW-0175">Coiled coil</keyword>
<feature type="region of interest" description="Disordered" evidence="2">
    <location>
        <begin position="229"/>
        <end position="357"/>
    </location>
</feature>
<accession>A0A5C3L9F9</accession>
<feature type="region of interest" description="Disordered" evidence="2">
    <location>
        <begin position="164"/>
        <end position="188"/>
    </location>
</feature>
<feature type="compositionally biased region" description="Polar residues" evidence="2">
    <location>
        <begin position="309"/>
        <end position="333"/>
    </location>
</feature>
<gene>
    <name evidence="3" type="ORF">FA15DRAFT_663831</name>
</gene>
<name>A0A5C3L9F9_COPMA</name>
<feature type="compositionally biased region" description="Low complexity" evidence="2">
    <location>
        <begin position="279"/>
        <end position="291"/>
    </location>
</feature>
<protein>
    <submittedName>
        <fullName evidence="3">Uncharacterized protein</fullName>
    </submittedName>
</protein>
<sequence length="483" mass="53338">MTVTNLQRVLYALQFLSNDNRVWEVKDFILRLREFCKKGNDSPGPHTDRYVKLSIIRLERAGYLKTKKLHRPDMSFEITDKGSVLNSDIKKAAGALVRGRTDERKFHGVVAIAVRFLDGKLQRLPSRAEMEVEIRKLVGDNQDLAKVANMLSKRNRKLRKRLLDLGHERGSTPDDPIEDDDSCTSEQLSYMDDDDDVSMDVGELAEAPLCTDSVPTRNARTPVLRRSASFAVSGGSTHAPEPEPGYNVWDGNTPRESESPIPSHSIFPRTPLPRTGFLSAAAAYPSPDSSPQRNVASGSRISPAPVEGPQSSPMHHRSQSIISDLSYQSSGAPSRSRLYDTPSDGLEQTSNSRPVHFPEGIVETPARNLCPQSSTNIPASSPSFMGMIFTGARNCLDTVASLGRWVSADEKTAAEEIVDLVNKKLERDKEKLNQNGETIREQVGVIADLRGKNHTLEQALKQSSNDAEVIETFARSIHGRRGS</sequence>
<dbReference type="Proteomes" id="UP000307440">
    <property type="component" value="Unassembled WGS sequence"/>
</dbReference>
<evidence type="ECO:0000256" key="2">
    <source>
        <dbReference type="SAM" id="MobiDB-lite"/>
    </source>
</evidence>
<organism evidence="3 4">
    <name type="scientific">Coprinopsis marcescibilis</name>
    <name type="common">Agaric fungus</name>
    <name type="synonym">Psathyrella marcescibilis</name>
    <dbReference type="NCBI Taxonomy" id="230819"/>
    <lineage>
        <taxon>Eukaryota</taxon>
        <taxon>Fungi</taxon>
        <taxon>Dikarya</taxon>
        <taxon>Basidiomycota</taxon>
        <taxon>Agaricomycotina</taxon>
        <taxon>Agaricomycetes</taxon>
        <taxon>Agaricomycetidae</taxon>
        <taxon>Agaricales</taxon>
        <taxon>Agaricineae</taxon>
        <taxon>Psathyrellaceae</taxon>
        <taxon>Coprinopsis</taxon>
    </lineage>
</organism>
<reference evidence="3 4" key="1">
    <citation type="journal article" date="2019" name="Nat. Ecol. Evol.">
        <title>Megaphylogeny resolves global patterns of mushroom evolution.</title>
        <authorList>
            <person name="Varga T."/>
            <person name="Krizsan K."/>
            <person name="Foldi C."/>
            <person name="Dima B."/>
            <person name="Sanchez-Garcia M."/>
            <person name="Sanchez-Ramirez S."/>
            <person name="Szollosi G.J."/>
            <person name="Szarkandi J.G."/>
            <person name="Papp V."/>
            <person name="Albert L."/>
            <person name="Andreopoulos W."/>
            <person name="Angelini C."/>
            <person name="Antonin V."/>
            <person name="Barry K.W."/>
            <person name="Bougher N.L."/>
            <person name="Buchanan P."/>
            <person name="Buyck B."/>
            <person name="Bense V."/>
            <person name="Catcheside P."/>
            <person name="Chovatia M."/>
            <person name="Cooper J."/>
            <person name="Damon W."/>
            <person name="Desjardin D."/>
            <person name="Finy P."/>
            <person name="Geml J."/>
            <person name="Haridas S."/>
            <person name="Hughes K."/>
            <person name="Justo A."/>
            <person name="Karasinski D."/>
            <person name="Kautmanova I."/>
            <person name="Kiss B."/>
            <person name="Kocsube S."/>
            <person name="Kotiranta H."/>
            <person name="LaButti K.M."/>
            <person name="Lechner B.E."/>
            <person name="Liimatainen K."/>
            <person name="Lipzen A."/>
            <person name="Lukacs Z."/>
            <person name="Mihaltcheva S."/>
            <person name="Morgado L.N."/>
            <person name="Niskanen T."/>
            <person name="Noordeloos M.E."/>
            <person name="Ohm R.A."/>
            <person name="Ortiz-Santana B."/>
            <person name="Ovrebo C."/>
            <person name="Racz N."/>
            <person name="Riley R."/>
            <person name="Savchenko A."/>
            <person name="Shiryaev A."/>
            <person name="Soop K."/>
            <person name="Spirin V."/>
            <person name="Szebenyi C."/>
            <person name="Tomsovsky M."/>
            <person name="Tulloss R.E."/>
            <person name="Uehling J."/>
            <person name="Grigoriev I.V."/>
            <person name="Vagvolgyi C."/>
            <person name="Papp T."/>
            <person name="Martin F.M."/>
            <person name="Miettinen O."/>
            <person name="Hibbett D.S."/>
            <person name="Nagy L.G."/>
        </authorList>
    </citation>
    <scope>NUCLEOTIDE SEQUENCE [LARGE SCALE GENOMIC DNA]</scope>
    <source>
        <strain evidence="3 4">CBS 121175</strain>
    </source>
</reference>
<evidence type="ECO:0000313" key="4">
    <source>
        <dbReference type="Proteomes" id="UP000307440"/>
    </source>
</evidence>
<dbReference type="EMBL" id="ML210148">
    <property type="protein sequence ID" value="TFK29669.1"/>
    <property type="molecule type" value="Genomic_DNA"/>
</dbReference>
<dbReference type="AlphaFoldDB" id="A0A5C3L9F9"/>
<keyword evidence="4" id="KW-1185">Reference proteome</keyword>
<feature type="coiled-coil region" evidence="1">
    <location>
        <begin position="422"/>
        <end position="466"/>
    </location>
</feature>
<evidence type="ECO:0000256" key="1">
    <source>
        <dbReference type="SAM" id="Coils"/>
    </source>
</evidence>